<keyword evidence="8" id="KW-1185">Reference proteome</keyword>
<evidence type="ECO:0000256" key="2">
    <source>
        <dbReference type="ARBA" id="ARBA00022777"/>
    </source>
</evidence>
<dbReference type="Proteomes" id="UP000549911">
    <property type="component" value="Unassembled WGS sequence"/>
</dbReference>
<evidence type="ECO:0000313" key="8">
    <source>
        <dbReference type="Proteomes" id="UP000549911"/>
    </source>
</evidence>
<dbReference type="SUPFAM" id="SSF52172">
    <property type="entry name" value="CheY-like"/>
    <property type="match status" value="1"/>
</dbReference>
<dbReference type="SUPFAM" id="SSF55781">
    <property type="entry name" value="GAF domain-like"/>
    <property type="match status" value="1"/>
</dbReference>
<dbReference type="InterPro" id="IPR003018">
    <property type="entry name" value="GAF"/>
</dbReference>
<keyword evidence="3" id="KW-0805">Transcription regulation</keyword>
<keyword evidence="4" id="KW-0804">Transcription</keyword>
<evidence type="ECO:0000256" key="3">
    <source>
        <dbReference type="ARBA" id="ARBA00023015"/>
    </source>
</evidence>
<dbReference type="InterPro" id="IPR011006">
    <property type="entry name" value="CheY-like_superfamily"/>
</dbReference>
<dbReference type="Pfam" id="PF03861">
    <property type="entry name" value="ANTAR"/>
    <property type="match status" value="1"/>
</dbReference>
<name>A0A7Y9H6J4_9ACTN</name>
<protein>
    <submittedName>
        <fullName evidence="7">GAF domain-containing protein</fullName>
    </submittedName>
</protein>
<evidence type="ECO:0000256" key="4">
    <source>
        <dbReference type="ARBA" id="ARBA00023163"/>
    </source>
</evidence>
<dbReference type="SMART" id="SM00065">
    <property type="entry name" value="GAF"/>
    <property type="match status" value="1"/>
</dbReference>
<reference evidence="7 8" key="1">
    <citation type="submission" date="2020-07" db="EMBL/GenBank/DDBJ databases">
        <authorList>
            <person name="Partida-Martinez L."/>
            <person name="Huntemann M."/>
            <person name="Clum A."/>
            <person name="Wang J."/>
            <person name="Palaniappan K."/>
            <person name="Ritter S."/>
            <person name="Chen I.-M."/>
            <person name="Stamatis D."/>
            <person name="Reddy T."/>
            <person name="O'Malley R."/>
            <person name="Daum C."/>
            <person name="Shapiro N."/>
            <person name="Ivanova N."/>
            <person name="Kyrpides N."/>
            <person name="Woyke T."/>
        </authorList>
    </citation>
    <scope>NUCLEOTIDE SEQUENCE [LARGE SCALE GENOMIC DNA]</scope>
    <source>
        <strain evidence="7 8">AT2.17</strain>
    </source>
</reference>
<dbReference type="Gene3D" id="3.30.450.40">
    <property type="match status" value="1"/>
</dbReference>
<dbReference type="InterPro" id="IPR029016">
    <property type="entry name" value="GAF-like_dom_sf"/>
</dbReference>
<dbReference type="RefSeq" id="WP_179621248.1">
    <property type="nucleotide sequence ID" value="NZ_JACCBW010000005.1"/>
</dbReference>
<keyword evidence="1" id="KW-0808">Transferase</keyword>
<dbReference type="GO" id="GO:0003723">
    <property type="term" value="F:RNA binding"/>
    <property type="evidence" value="ECO:0007669"/>
    <property type="project" value="InterPro"/>
</dbReference>
<dbReference type="Pfam" id="PF13185">
    <property type="entry name" value="GAF_2"/>
    <property type="match status" value="1"/>
</dbReference>
<evidence type="ECO:0000256" key="1">
    <source>
        <dbReference type="ARBA" id="ARBA00022679"/>
    </source>
</evidence>
<dbReference type="InterPro" id="IPR036388">
    <property type="entry name" value="WH-like_DNA-bd_sf"/>
</dbReference>
<dbReference type="PIRSF" id="PIRSF036625">
    <property type="entry name" value="GAF_ANTAR"/>
    <property type="match status" value="1"/>
</dbReference>
<evidence type="ECO:0000256" key="5">
    <source>
        <dbReference type="SAM" id="MobiDB-lite"/>
    </source>
</evidence>
<proteinExistence type="predicted"/>
<accession>A0A7Y9H6J4</accession>
<keyword evidence="2" id="KW-0418">Kinase</keyword>
<organism evidence="7 8">
    <name type="scientific">Nocardioides cavernae</name>
    <dbReference type="NCBI Taxonomy" id="1921566"/>
    <lineage>
        <taxon>Bacteria</taxon>
        <taxon>Bacillati</taxon>
        <taxon>Actinomycetota</taxon>
        <taxon>Actinomycetes</taxon>
        <taxon>Propionibacteriales</taxon>
        <taxon>Nocardioidaceae</taxon>
        <taxon>Nocardioides</taxon>
    </lineage>
</organism>
<feature type="domain" description="ANTAR" evidence="6">
    <location>
        <begin position="148"/>
        <end position="209"/>
    </location>
</feature>
<dbReference type="Gene3D" id="1.10.10.10">
    <property type="entry name" value="Winged helix-like DNA-binding domain superfamily/Winged helix DNA-binding domain"/>
    <property type="match status" value="1"/>
</dbReference>
<dbReference type="SMART" id="SM01012">
    <property type="entry name" value="ANTAR"/>
    <property type="match status" value="1"/>
</dbReference>
<dbReference type="GO" id="GO:0016301">
    <property type="term" value="F:kinase activity"/>
    <property type="evidence" value="ECO:0007669"/>
    <property type="project" value="UniProtKB-KW"/>
</dbReference>
<dbReference type="PROSITE" id="PS50921">
    <property type="entry name" value="ANTAR"/>
    <property type="match status" value="1"/>
</dbReference>
<evidence type="ECO:0000259" key="6">
    <source>
        <dbReference type="PROSITE" id="PS50921"/>
    </source>
</evidence>
<dbReference type="AlphaFoldDB" id="A0A7Y9H6J4"/>
<feature type="region of interest" description="Disordered" evidence="5">
    <location>
        <begin position="214"/>
        <end position="233"/>
    </location>
</feature>
<gene>
    <name evidence="7" type="ORF">F4692_003761</name>
</gene>
<sequence length="233" mass="24744">MAAQLRPASGAQPTAQSVIDTAVGLIPDARWASVTIRSGRRSFETLTSTHDEARAADRLQYELGEGPCVDAATEVGWLRTGDVGHDPRWPTWGPQASRLGVSSLLSLQLTSDDQPVGALNLYSPEPDLFRDDDEIAFALLYASHAALALTSTRQIEGLRSAISSRHVIGLAQGILMERYDLTVDTSFALLRRYSNVHNAKLARVAADVVSTRRLPSGAGADGGGPTPGTADPG</sequence>
<dbReference type="EMBL" id="JACCBW010000005">
    <property type="protein sequence ID" value="NYE38611.1"/>
    <property type="molecule type" value="Genomic_DNA"/>
</dbReference>
<comment type="caution">
    <text evidence="7">The sequence shown here is derived from an EMBL/GenBank/DDBJ whole genome shotgun (WGS) entry which is preliminary data.</text>
</comment>
<dbReference type="InterPro" id="IPR005561">
    <property type="entry name" value="ANTAR"/>
</dbReference>
<reference evidence="7 8" key="2">
    <citation type="submission" date="2020-08" db="EMBL/GenBank/DDBJ databases">
        <title>The Agave Microbiome: Exploring the role of microbial communities in plant adaptations to desert environments.</title>
        <authorList>
            <person name="Partida-Martinez L.P."/>
        </authorList>
    </citation>
    <scope>NUCLEOTIDE SEQUENCE [LARGE SCALE GENOMIC DNA]</scope>
    <source>
        <strain evidence="7 8">AT2.17</strain>
    </source>
</reference>
<dbReference type="InterPro" id="IPR012074">
    <property type="entry name" value="GAF_ANTAR"/>
</dbReference>
<evidence type="ECO:0000313" key="7">
    <source>
        <dbReference type="EMBL" id="NYE38611.1"/>
    </source>
</evidence>